<dbReference type="Proteomes" id="UP001165586">
    <property type="component" value="Unassembled WGS sequence"/>
</dbReference>
<accession>A0ABT2H964</accession>
<proteinExistence type="predicted"/>
<reference evidence="1" key="1">
    <citation type="submission" date="2022-08" db="EMBL/GenBank/DDBJ databases">
        <authorList>
            <person name="Deng Y."/>
            <person name="Han X.-F."/>
            <person name="Zhang Y.-Q."/>
        </authorList>
    </citation>
    <scope>NUCLEOTIDE SEQUENCE</scope>
    <source>
        <strain evidence="1">CPCC 203386</strain>
    </source>
</reference>
<comment type="caution">
    <text evidence="1">The sequence shown here is derived from an EMBL/GenBank/DDBJ whole genome shotgun (WGS) entry which is preliminary data.</text>
</comment>
<evidence type="ECO:0000313" key="2">
    <source>
        <dbReference type="Proteomes" id="UP001165586"/>
    </source>
</evidence>
<dbReference type="EMBL" id="JANLCJ010000028">
    <property type="protein sequence ID" value="MCS5736433.1"/>
    <property type="molecule type" value="Genomic_DNA"/>
</dbReference>
<organism evidence="1 2">
    <name type="scientific">Herbiconiux daphne</name>
    <dbReference type="NCBI Taxonomy" id="2970914"/>
    <lineage>
        <taxon>Bacteria</taxon>
        <taxon>Bacillati</taxon>
        <taxon>Actinomycetota</taxon>
        <taxon>Actinomycetes</taxon>
        <taxon>Micrococcales</taxon>
        <taxon>Microbacteriaceae</taxon>
        <taxon>Herbiconiux</taxon>
    </lineage>
</organism>
<name>A0ABT2H964_9MICO</name>
<protein>
    <submittedName>
        <fullName evidence="1">Uncharacterized protein</fullName>
    </submittedName>
</protein>
<gene>
    <name evidence="1" type="ORF">N1032_22110</name>
</gene>
<keyword evidence="2" id="KW-1185">Reference proteome</keyword>
<sequence>MEQEKLKTLILLVQEIRDLHADLHDLHKALEGQVAMAIGISDALKELVQAVKRLHPSSA</sequence>
<evidence type="ECO:0000313" key="1">
    <source>
        <dbReference type="EMBL" id="MCS5736433.1"/>
    </source>
</evidence>
<dbReference type="RefSeq" id="WP_259542366.1">
    <property type="nucleotide sequence ID" value="NZ_JANLCJ010000028.1"/>
</dbReference>